<dbReference type="InterPro" id="IPR001841">
    <property type="entry name" value="Znf_RING"/>
</dbReference>
<evidence type="ECO:0000256" key="2">
    <source>
        <dbReference type="ARBA" id="ARBA00004477"/>
    </source>
</evidence>
<dbReference type="SUPFAM" id="SSF57850">
    <property type="entry name" value="RING/U-box"/>
    <property type="match status" value="1"/>
</dbReference>
<dbReference type="EMBL" id="CABVLU010000003">
    <property type="protein sequence ID" value="VVT54063.1"/>
    <property type="molecule type" value="Genomic_DNA"/>
</dbReference>
<dbReference type="GO" id="GO:0061630">
    <property type="term" value="F:ubiquitin protein ligase activity"/>
    <property type="evidence" value="ECO:0007669"/>
    <property type="project" value="UniProtKB-EC"/>
</dbReference>
<keyword evidence="9 15" id="KW-0863">Zinc-finger</keyword>
<evidence type="ECO:0000313" key="19">
    <source>
        <dbReference type="EMBL" id="VVT54063.1"/>
    </source>
</evidence>
<dbReference type="CDD" id="cd16479">
    <property type="entry name" value="RING-H2_synoviolin"/>
    <property type="match status" value="1"/>
</dbReference>
<keyword evidence="10" id="KW-0833">Ubl conjugation pathway</keyword>
<dbReference type="InterPro" id="IPR050731">
    <property type="entry name" value="HRD1_E3_ubiq-ligases"/>
</dbReference>
<name>A0A5E8BRS6_9ASCO</name>
<feature type="region of interest" description="Disordered" evidence="16">
    <location>
        <begin position="416"/>
        <end position="484"/>
    </location>
</feature>
<dbReference type="PANTHER" id="PTHR22763:SF184">
    <property type="entry name" value="E3 UBIQUITIN-PROTEIN LIGASE SYNOVIOLIN"/>
    <property type="match status" value="1"/>
</dbReference>
<dbReference type="GO" id="GO:0008270">
    <property type="term" value="F:zinc ion binding"/>
    <property type="evidence" value="ECO:0007669"/>
    <property type="project" value="UniProtKB-KW"/>
</dbReference>
<feature type="compositionally biased region" description="Polar residues" evidence="16">
    <location>
        <begin position="416"/>
        <end position="434"/>
    </location>
</feature>
<evidence type="ECO:0000256" key="16">
    <source>
        <dbReference type="SAM" id="MobiDB-lite"/>
    </source>
</evidence>
<feature type="transmembrane region" description="Helical" evidence="17">
    <location>
        <begin position="123"/>
        <end position="150"/>
    </location>
</feature>
<keyword evidence="13 17" id="KW-1133">Transmembrane helix</keyword>
<feature type="compositionally biased region" description="Polar residues" evidence="16">
    <location>
        <begin position="462"/>
        <end position="484"/>
    </location>
</feature>
<feature type="compositionally biased region" description="Basic and acidic residues" evidence="16">
    <location>
        <begin position="435"/>
        <end position="445"/>
    </location>
</feature>
<organism evidence="19 20">
    <name type="scientific">Magnusiomyces paraingens</name>
    <dbReference type="NCBI Taxonomy" id="2606893"/>
    <lineage>
        <taxon>Eukaryota</taxon>
        <taxon>Fungi</taxon>
        <taxon>Dikarya</taxon>
        <taxon>Ascomycota</taxon>
        <taxon>Saccharomycotina</taxon>
        <taxon>Dipodascomycetes</taxon>
        <taxon>Dipodascales</taxon>
        <taxon>Dipodascaceae</taxon>
        <taxon>Magnusiomyces</taxon>
    </lineage>
</organism>
<evidence type="ECO:0000313" key="20">
    <source>
        <dbReference type="Proteomes" id="UP000398389"/>
    </source>
</evidence>
<comment type="similarity">
    <text evidence="4">Belongs to the HRD1 family.</text>
</comment>
<evidence type="ECO:0000256" key="15">
    <source>
        <dbReference type="PROSITE-ProRule" id="PRU00175"/>
    </source>
</evidence>
<dbReference type="RefSeq" id="XP_031854494.1">
    <property type="nucleotide sequence ID" value="XM_031998603.1"/>
</dbReference>
<reference evidence="19 20" key="1">
    <citation type="submission" date="2019-09" db="EMBL/GenBank/DDBJ databases">
        <authorList>
            <person name="Brejova B."/>
        </authorList>
    </citation>
    <scope>NUCLEOTIDE SEQUENCE [LARGE SCALE GENOMIC DNA]</scope>
</reference>
<feature type="transmembrane region" description="Helical" evidence="17">
    <location>
        <begin position="42"/>
        <end position="62"/>
    </location>
</feature>
<feature type="domain" description="RING-type" evidence="18">
    <location>
        <begin position="206"/>
        <end position="253"/>
    </location>
</feature>
<proteinExistence type="inferred from homology"/>
<evidence type="ECO:0000259" key="18">
    <source>
        <dbReference type="PROSITE" id="PS50089"/>
    </source>
</evidence>
<evidence type="ECO:0000256" key="6">
    <source>
        <dbReference type="ARBA" id="ARBA00022679"/>
    </source>
</evidence>
<keyword evidence="14 17" id="KW-0472">Membrane</keyword>
<accession>A0A5E8BRS6</accession>
<evidence type="ECO:0000256" key="10">
    <source>
        <dbReference type="ARBA" id="ARBA00022786"/>
    </source>
</evidence>
<evidence type="ECO:0000256" key="5">
    <source>
        <dbReference type="ARBA" id="ARBA00012483"/>
    </source>
</evidence>
<evidence type="ECO:0000256" key="12">
    <source>
        <dbReference type="ARBA" id="ARBA00022833"/>
    </source>
</evidence>
<keyword evidence="6" id="KW-0808">Transferase</keyword>
<evidence type="ECO:0000256" key="9">
    <source>
        <dbReference type="ARBA" id="ARBA00022771"/>
    </source>
</evidence>
<gene>
    <name evidence="19" type="ORF">SAPINGB_P003888</name>
</gene>
<sequence length="484" mass="54484">MLILGNVGVVFALILGKILQLLFFGQLYTLETERIYESACHFRLCSAIAFLGLADVYLIRYWVMAFQYSSNSDRNSVTVPTFAFECLLLLNSILTTTGKYFLNVVEAYYLKNHEDEDIWESKTYWSFILEVISLFTRLSAYCTLFFLILLPYRLLPLHIIRDTYITAKSLISTVQKHIKARRAKRQIENVVRTVTQEELSNADDVCIICREDMILEEGQHSRTIPKKLLCGHIIHFGCLKGWLERSLRCPTCRRSVMDGTFPDQPGAANNNAANGNNEINQNNGIGFNANFGGQNNEIPGLNNPANPQHLNHIHPTPTLNLNQHTFSTSATASPSNSENLAFVSTQVFNFPHQAEIPEGFQMPYGWNVLAARETPDGELQVQVTSDYWATVMPSDLPHTTNDNIDLAKHTEILNQESSQNKTDINTSSAFSVPDQSKKGKEKPSFDDNIQPDSHEEKPNETIPDTSLSSPELKPVNTSMETSNL</sequence>
<dbReference type="InterPro" id="IPR058051">
    <property type="entry name" value="Znf_RING_synoviolin"/>
</dbReference>
<dbReference type="GeneID" id="43582703"/>
<dbReference type="Pfam" id="PF13639">
    <property type="entry name" value="zf-RING_2"/>
    <property type="match status" value="1"/>
</dbReference>
<protein>
    <recommendedName>
        <fullName evidence="5">RING-type E3 ubiquitin transferase</fullName>
        <ecNumber evidence="5">2.3.2.27</ecNumber>
    </recommendedName>
</protein>
<dbReference type="Pfam" id="PF25563">
    <property type="entry name" value="TPR_SYVN1_N"/>
    <property type="match status" value="1"/>
</dbReference>
<keyword evidence="11" id="KW-0256">Endoplasmic reticulum</keyword>
<dbReference type="PANTHER" id="PTHR22763">
    <property type="entry name" value="RING ZINC FINGER PROTEIN"/>
    <property type="match status" value="1"/>
</dbReference>
<dbReference type="GO" id="GO:0036503">
    <property type="term" value="P:ERAD pathway"/>
    <property type="evidence" value="ECO:0007669"/>
    <property type="project" value="TreeGrafter"/>
</dbReference>
<dbReference type="GO" id="GO:0043161">
    <property type="term" value="P:proteasome-mediated ubiquitin-dependent protein catabolic process"/>
    <property type="evidence" value="ECO:0007669"/>
    <property type="project" value="TreeGrafter"/>
</dbReference>
<dbReference type="SMART" id="SM00184">
    <property type="entry name" value="RING"/>
    <property type="match status" value="1"/>
</dbReference>
<dbReference type="Proteomes" id="UP000398389">
    <property type="component" value="Unassembled WGS sequence"/>
</dbReference>
<keyword evidence="7 17" id="KW-0812">Transmembrane</keyword>
<evidence type="ECO:0000256" key="3">
    <source>
        <dbReference type="ARBA" id="ARBA00004906"/>
    </source>
</evidence>
<evidence type="ECO:0000256" key="8">
    <source>
        <dbReference type="ARBA" id="ARBA00022723"/>
    </source>
</evidence>
<keyword evidence="20" id="KW-1185">Reference proteome</keyword>
<evidence type="ECO:0000256" key="11">
    <source>
        <dbReference type="ARBA" id="ARBA00022824"/>
    </source>
</evidence>
<keyword evidence="8" id="KW-0479">Metal-binding</keyword>
<evidence type="ECO:0000256" key="14">
    <source>
        <dbReference type="ARBA" id="ARBA00023136"/>
    </source>
</evidence>
<dbReference type="Gene3D" id="3.30.40.10">
    <property type="entry name" value="Zinc/RING finger domain, C3HC4 (zinc finger)"/>
    <property type="match status" value="1"/>
</dbReference>
<comment type="catalytic activity">
    <reaction evidence="1">
        <text>S-ubiquitinyl-[E2 ubiquitin-conjugating enzyme]-L-cysteine + [acceptor protein]-L-lysine = [E2 ubiquitin-conjugating enzyme]-L-cysteine + N(6)-ubiquitinyl-[acceptor protein]-L-lysine.</text>
        <dbReference type="EC" id="2.3.2.27"/>
    </reaction>
</comment>
<dbReference type="OrthoDB" id="7759664at2759"/>
<evidence type="ECO:0000256" key="1">
    <source>
        <dbReference type="ARBA" id="ARBA00000900"/>
    </source>
</evidence>
<evidence type="ECO:0000256" key="7">
    <source>
        <dbReference type="ARBA" id="ARBA00022692"/>
    </source>
</evidence>
<feature type="transmembrane region" description="Helical" evidence="17">
    <location>
        <begin position="6"/>
        <end position="30"/>
    </location>
</feature>
<evidence type="ECO:0000256" key="17">
    <source>
        <dbReference type="SAM" id="Phobius"/>
    </source>
</evidence>
<dbReference type="GO" id="GO:0005789">
    <property type="term" value="C:endoplasmic reticulum membrane"/>
    <property type="evidence" value="ECO:0007669"/>
    <property type="project" value="UniProtKB-SubCell"/>
</dbReference>
<dbReference type="InterPro" id="IPR013083">
    <property type="entry name" value="Znf_RING/FYVE/PHD"/>
</dbReference>
<dbReference type="EC" id="2.3.2.27" evidence="5"/>
<evidence type="ECO:0000256" key="4">
    <source>
        <dbReference type="ARBA" id="ARBA00010089"/>
    </source>
</evidence>
<keyword evidence="12" id="KW-0862">Zinc</keyword>
<comment type="pathway">
    <text evidence="3">Protein modification; protein ubiquitination.</text>
</comment>
<dbReference type="AlphaFoldDB" id="A0A5E8BRS6"/>
<dbReference type="InterPro" id="IPR057992">
    <property type="entry name" value="TPR_SYVN1_N"/>
</dbReference>
<evidence type="ECO:0000256" key="13">
    <source>
        <dbReference type="ARBA" id="ARBA00022989"/>
    </source>
</evidence>
<comment type="subcellular location">
    <subcellularLocation>
        <location evidence="2">Endoplasmic reticulum membrane</location>
        <topology evidence="2">Multi-pass membrane protein</topology>
    </subcellularLocation>
</comment>
<dbReference type="PROSITE" id="PS50089">
    <property type="entry name" value="ZF_RING_2"/>
    <property type="match status" value="1"/>
</dbReference>